<dbReference type="InterPro" id="IPR033118">
    <property type="entry name" value="EXPERA"/>
</dbReference>
<feature type="signal peptide" evidence="8">
    <location>
        <begin position="1"/>
        <end position="27"/>
    </location>
</feature>
<feature type="transmembrane region" description="Helical" evidence="7">
    <location>
        <begin position="62"/>
        <end position="84"/>
    </location>
</feature>
<feature type="transmembrane region" description="Helical" evidence="7">
    <location>
        <begin position="96"/>
        <end position="115"/>
    </location>
</feature>
<dbReference type="PROSITE" id="PS51751">
    <property type="entry name" value="EXPERA"/>
    <property type="match status" value="1"/>
</dbReference>
<dbReference type="GO" id="GO:0005789">
    <property type="term" value="C:endoplasmic reticulum membrane"/>
    <property type="evidence" value="ECO:0007669"/>
    <property type="project" value="UniProtKB-SubCell"/>
</dbReference>
<keyword evidence="6 7" id="KW-0472">Membrane</keyword>
<evidence type="ECO:0000256" key="2">
    <source>
        <dbReference type="ARBA" id="ARBA00009096"/>
    </source>
</evidence>
<comment type="subcellular location">
    <subcellularLocation>
        <location evidence="1">Endoplasmic reticulum membrane</location>
        <topology evidence="1">Multi-pass membrane protein</topology>
    </subcellularLocation>
</comment>
<evidence type="ECO:0000259" key="9">
    <source>
        <dbReference type="PROSITE" id="PS51751"/>
    </source>
</evidence>
<organism evidence="10 11">
    <name type="scientific">Protea cynaroides</name>
    <dbReference type="NCBI Taxonomy" id="273540"/>
    <lineage>
        <taxon>Eukaryota</taxon>
        <taxon>Viridiplantae</taxon>
        <taxon>Streptophyta</taxon>
        <taxon>Embryophyta</taxon>
        <taxon>Tracheophyta</taxon>
        <taxon>Spermatophyta</taxon>
        <taxon>Magnoliopsida</taxon>
        <taxon>Proteales</taxon>
        <taxon>Proteaceae</taxon>
        <taxon>Protea</taxon>
    </lineage>
</organism>
<name>A0A9Q0QX99_9MAGN</name>
<dbReference type="OrthoDB" id="433124at2759"/>
<evidence type="ECO:0000256" key="4">
    <source>
        <dbReference type="ARBA" id="ARBA00022824"/>
    </source>
</evidence>
<dbReference type="Proteomes" id="UP001141806">
    <property type="component" value="Unassembled WGS sequence"/>
</dbReference>
<comment type="similarity">
    <text evidence="2">Belongs to the TMEM97/sigma-2 receptor family.</text>
</comment>
<gene>
    <name evidence="10" type="ORF">NE237_000268</name>
</gene>
<evidence type="ECO:0000256" key="3">
    <source>
        <dbReference type="ARBA" id="ARBA00022692"/>
    </source>
</evidence>
<comment type="caution">
    <text evidence="10">The sequence shown here is derived from an EMBL/GenBank/DDBJ whole genome shotgun (WGS) entry which is preliminary data.</text>
</comment>
<evidence type="ECO:0000256" key="8">
    <source>
        <dbReference type="SAM" id="SignalP"/>
    </source>
</evidence>
<dbReference type="InterPro" id="IPR051987">
    <property type="entry name" value="Sigma-2_receptor-like"/>
</dbReference>
<dbReference type="InterPro" id="IPR016964">
    <property type="entry name" value="Sigma2_recept"/>
</dbReference>
<evidence type="ECO:0000256" key="5">
    <source>
        <dbReference type="ARBA" id="ARBA00022989"/>
    </source>
</evidence>
<evidence type="ECO:0000256" key="6">
    <source>
        <dbReference type="ARBA" id="ARBA00023136"/>
    </source>
</evidence>
<keyword evidence="11" id="KW-1185">Reference proteome</keyword>
<keyword evidence="5 7" id="KW-1133">Transmembrane helix</keyword>
<dbReference type="PANTHER" id="PTHR31204">
    <property type="entry name" value="SIGMA INTRACELLULAR RECEPTOR 2"/>
    <property type="match status" value="1"/>
</dbReference>
<feature type="chain" id="PRO_5040329015" description="EXPERA domain-containing protein" evidence="8">
    <location>
        <begin position="28"/>
        <end position="170"/>
    </location>
</feature>
<accession>A0A9Q0QX99</accession>
<evidence type="ECO:0000313" key="11">
    <source>
        <dbReference type="Proteomes" id="UP001141806"/>
    </source>
</evidence>
<sequence length="170" mass="19014">MGFCKLVDAILFLFFLVVAVVAPLVDSQTCLPMHLFPDFLIDLKSWYALEFRDYLIVEKPDFLVGLVWLELILQWPLSIANLYAILSRKSWFSTTCLIYGVSTSTSMVAILGELIGSRKASDKLLMVYSPFLGFAVLAVLRGLVPRGDRSRTLNTSTNATRAAMARKKKA</sequence>
<evidence type="ECO:0000313" key="10">
    <source>
        <dbReference type="EMBL" id="KAJ4975162.1"/>
    </source>
</evidence>
<dbReference type="AlphaFoldDB" id="A0A9Q0QX99"/>
<protein>
    <recommendedName>
        <fullName evidence="9">EXPERA domain-containing protein</fullName>
    </recommendedName>
</protein>
<keyword evidence="3 7" id="KW-0812">Transmembrane</keyword>
<dbReference type="PANTHER" id="PTHR31204:SF1">
    <property type="entry name" value="SIGMA INTRACELLULAR RECEPTOR 2"/>
    <property type="match status" value="1"/>
</dbReference>
<evidence type="ECO:0000256" key="7">
    <source>
        <dbReference type="PIRNR" id="PIRNR031032"/>
    </source>
</evidence>
<keyword evidence="4" id="KW-0256">Endoplasmic reticulum</keyword>
<keyword evidence="8" id="KW-0732">Signal</keyword>
<dbReference type="EMBL" id="JAMYWD010000003">
    <property type="protein sequence ID" value="KAJ4975162.1"/>
    <property type="molecule type" value="Genomic_DNA"/>
</dbReference>
<reference evidence="10" key="1">
    <citation type="journal article" date="2023" name="Plant J.">
        <title>The genome of the king protea, Protea cynaroides.</title>
        <authorList>
            <person name="Chang J."/>
            <person name="Duong T.A."/>
            <person name="Schoeman C."/>
            <person name="Ma X."/>
            <person name="Roodt D."/>
            <person name="Barker N."/>
            <person name="Li Z."/>
            <person name="Van de Peer Y."/>
            <person name="Mizrachi E."/>
        </authorList>
    </citation>
    <scope>NUCLEOTIDE SEQUENCE</scope>
    <source>
        <tissue evidence="10">Young leaves</tissue>
    </source>
</reference>
<feature type="domain" description="EXPERA" evidence="9">
    <location>
        <begin position="7"/>
        <end position="139"/>
    </location>
</feature>
<dbReference type="Pfam" id="PF05241">
    <property type="entry name" value="EBP"/>
    <property type="match status" value="1"/>
</dbReference>
<dbReference type="PIRSF" id="PIRSF031032">
    <property type="entry name" value="TMP_97_prd"/>
    <property type="match status" value="1"/>
</dbReference>
<feature type="transmembrane region" description="Helical" evidence="7">
    <location>
        <begin position="127"/>
        <end position="144"/>
    </location>
</feature>
<proteinExistence type="inferred from homology"/>
<evidence type="ECO:0000256" key="1">
    <source>
        <dbReference type="ARBA" id="ARBA00004477"/>
    </source>
</evidence>